<evidence type="ECO:0000256" key="4">
    <source>
        <dbReference type="ARBA" id="ARBA00023065"/>
    </source>
</evidence>
<dbReference type="InterPro" id="IPR026015">
    <property type="entry name" value="ATP_synth_OSCP/delta_N_sf"/>
</dbReference>
<dbReference type="PRINTS" id="PR00125">
    <property type="entry name" value="ATPASEDELTA"/>
</dbReference>
<evidence type="ECO:0000256" key="8">
    <source>
        <dbReference type="HAMAP-Rule" id="MF_01416"/>
    </source>
</evidence>
<dbReference type="InterPro" id="IPR000711">
    <property type="entry name" value="ATPase_OSCP/dsu"/>
</dbReference>
<evidence type="ECO:0000313" key="9">
    <source>
        <dbReference type="EMBL" id="MDC7682650.1"/>
    </source>
</evidence>
<keyword evidence="7 8" id="KW-0066">ATP synthesis</keyword>
<comment type="function">
    <text evidence="8">F(1)F(0) ATP synthase produces ATP from ADP in the presence of a proton or sodium gradient. F-type ATPases consist of two structural domains, F(1) containing the extramembraneous catalytic core and F(0) containing the membrane proton channel, linked together by a central stalk and a peripheral stalk. During catalysis, ATP synthesis in the catalytic domain of F(1) is coupled via a rotary mechanism of the central stalk subunits to proton translocation.</text>
</comment>
<comment type="similarity">
    <text evidence="8">Belongs to the ATPase delta chain family.</text>
</comment>
<dbReference type="Pfam" id="PF00213">
    <property type="entry name" value="OSCP"/>
    <property type="match status" value="1"/>
</dbReference>
<dbReference type="NCBIfam" id="NF004406">
    <property type="entry name" value="PRK05758.3-2"/>
    <property type="match status" value="1"/>
</dbReference>
<proteinExistence type="inferred from homology"/>
<name>A0ABT5HRF0_9CAUL</name>
<accession>A0ABT5HRF0</accession>
<comment type="caution">
    <text evidence="9">The sequence shown here is derived from an EMBL/GenBank/DDBJ whole genome shotgun (WGS) entry which is preliminary data.</text>
</comment>
<evidence type="ECO:0000256" key="7">
    <source>
        <dbReference type="ARBA" id="ARBA00023310"/>
    </source>
</evidence>
<dbReference type="RefSeq" id="WP_272747136.1">
    <property type="nucleotide sequence ID" value="NZ_JAQQKX010000003.1"/>
</dbReference>
<evidence type="ECO:0000256" key="1">
    <source>
        <dbReference type="ARBA" id="ARBA00004370"/>
    </source>
</evidence>
<keyword evidence="5 8" id="KW-0472">Membrane</keyword>
<keyword evidence="3 8" id="KW-0375">Hydrogen ion transport</keyword>
<dbReference type="SUPFAM" id="SSF47928">
    <property type="entry name" value="N-terminal domain of the delta subunit of the F1F0-ATP synthase"/>
    <property type="match status" value="1"/>
</dbReference>
<dbReference type="Proteomes" id="UP001214854">
    <property type="component" value="Unassembled WGS sequence"/>
</dbReference>
<sequence length="184" mass="19543">MSDIFRETEVGARYAKAVFELADAAGSIDAVYADLATLKAMLTESRDLHRLVTSHAFASSDKLKGLTAVLDMAKPNALTVKALGLIAQNGRLNEVFGFITAFNRLHDARKGIVSAVVTSATALSEAQVADLQAALRIALGRDAVISQSVDPSLLGGLKVRVGSRLFDASLKTKLDSLKFALKRA</sequence>
<organism evidence="9 10">
    <name type="scientific">Asticcacaulis aquaticus</name>
    <dbReference type="NCBI Taxonomy" id="2984212"/>
    <lineage>
        <taxon>Bacteria</taxon>
        <taxon>Pseudomonadati</taxon>
        <taxon>Pseudomonadota</taxon>
        <taxon>Alphaproteobacteria</taxon>
        <taxon>Caulobacterales</taxon>
        <taxon>Caulobacteraceae</taxon>
        <taxon>Asticcacaulis</taxon>
    </lineage>
</organism>
<comment type="function">
    <text evidence="8">This protein is part of the stalk that links CF(0) to CF(1). It either transmits conformational changes from CF(0) to CF(1) or is implicated in proton conduction.</text>
</comment>
<comment type="subcellular location">
    <subcellularLocation>
        <location evidence="8">Cell membrane</location>
        <topology evidence="8">Peripheral membrane protein</topology>
    </subcellularLocation>
    <subcellularLocation>
        <location evidence="1">Membrane</location>
    </subcellularLocation>
</comment>
<evidence type="ECO:0000313" key="10">
    <source>
        <dbReference type="Proteomes" id="UP001214854"/>
    </source>
</evidence>
<evidence type="ECO:0000256" key="2">
    <source>
        <dbReference type="ARBA" id="ARBA00022448"/>
    </source>
</evidence>
<evidence type="ECO:0000256" key="3">
    <source>
        <dbReference type="ARBA" id="ARBA00022781"/>
    </source>
</evidence>
<evidence type="ECO:0000256" key="6">
    <source>
        <dbReference type="ARBA" id="ARBA00023196"/>
    </source>
</evidence>
<gene>
    <name evidence="8" type="primary">atpH</name>
    <name evidence="9" type="ORF">PQU92_05145</name>
</gene>
<keyword evidence="8" id="KW-1003">Cell membrane</keyword>
<dbReference type="HAMAP" id="MF_01416">
    <property type="entry name" value="ATP_synth_delta_bact"/>
    <property type="match status" value="1"/>
</dbReference>
<dbReference type="Gene3D" id="1.10.520.20">
    <property type="entry name" value="N-terminal domain of the delta subunit of the F1F0-ATP synthase"/>
    <property type="match status" value="1"/>
</dbReference>
<keyword evidence="2 8" id="KW-0813">Transport</keyword>
<dbReference type="EMBL" id="JAQQKX010000003">
    <property type="protein sequence ID" value="MDC7682650.1"/>
    <property type="molecule type" value="Genomic_DNA"/>
</dbReference>
<keyword evidence="4 8" id="KW-0406">Ion transport</keyword>
<dbReference type="NCBIfam" id="TIGR01145">
    <property type="entry name" value="ATP_synt_delta"/>
    <property type="match status" value="1"/>
</dbReference>
<reference evidence="9 10" key="1">
    <citation type="submission" date="2023-01" db="EMBL/GenBank/DDBJ databases">
        <title>Novel species of the genus Asticcacaulis isolated from rivers.</title>
        <authorList>
            <person name="Lu H."/>
        </authorList>
    </citation>
    <scope>NUCLEOTIDE SEQUENCE [LARGE SCALE GENOMIC DNA]</scope>
    <source>
        <strain evidence="9 10">BYS171W</strain>
    </source>
</reference>
<keyword evidence="6 8" id="KW-0139">CF(1)</keyword>
<keyword evidence="10" id="KW-1185">Reference proteome</keyword>
<protein>
    <recommendedName>
        <fullName evidence="8">ATP synthase subunit delta</fullName>
    </recommendedName>
    <alternativeName>
        <fullName evidence="8">ATP synthase F(1) sector subunit delta</fullName>
    </alternativeName>
    <alternativeName>
        <fullName evidence="8">F-type ATPase subunit delta</fullName>
        <shortName evidence="8">F-ATPase subunit delta</shortName>
    </alternativeName>
</protein>
<dbReference type="PANTHER" id="PTHR11910">
    <property type="entry name" value="ATP SYNTHASE DELTA CHAIN"/>
    <property type="match status" value="1"/>
</dbReference>
<evidence type="ECO:0000256" key="5">
    <source>
        <dbReference type="ARBA" id="ARBA00023136"/>
    </source>
</evidence>